<dbReference type="Pfam" id="PF07929">
    <property type="entry name" value="PRiA4_ORF3"/>
    <property type="match status" value="1"/>
</dbReference>
<dbReference type="OrthoDB" id="9801392at2"/>
<protein>
    <submittedName>
        <fullName evidence="2">Plasmid pRiA4b ORF-3-like protein</fullName>
    </submittedName>
</protein>
<gene>
    <name evidence="2" type="ORF">Pla52n_09490</name>
</gene>
<proteinExistence type="predicted"/>
<reference evidence="2 3" key="1">
    <citation type="submission" date="2019-02" db="EMBL/GenBank/DDBJ databases">
        <title>Deep-cultivation of Planctomycetes and their phenomic and genomic characterization uncovers novel biology.</title>
        <authorList>
            <person name="Wiegand S."/>
            <person name="Jogler M."/>
            <person name="Boedeker C."/>
            <person name="Pinto D."/>
            <person name="Vollmers J."/>
            <person name="Rivas-Marin E."/>
            <person name="Kohn T."/>
            <person name="Peeters S.H."/>
            <person name="Heuer A."/>
            <person name="Rast P."/>
            <person name="Oberbeckmann S."/>
            <person name="Bunk B."/>
            <person name="Jeske O."/>
            <person name="Meyerdierks A."/>
            <person name="Storesund J.E."/>
            <person name="Kallscheuer N."/>
            <person name="Luecker S."/>
            <person name="Lage O.M."/>
            <person name="Pohl T."/>
            <person name="Merkel B.J."/>
            <person name="Hornburger P."/>
            <person name="Mueller R.-W."/>
            <person name="Bruemmer F."/>
            <person name="Labrenz M."/>
            <person name="Spormann A.M."/>
            <person name="Op Den Camp H."/>
            <person name="Overmann J."/>
            <person name="Amann R."/>
            <person name="Jetten M.S.M."/>
            <person name="Mascher T."/>
            <person name="Medema M.H."/>
            <person name="Devos D.P."/>
            <person name="Kaster A.-K."/>
            <person name="Ovreas L."/>
            <person name="Rohde M."/>
            <person name="Galperin M.Y."/>
            <person name="Jogler C."/>
        </authorList>
    </citation>
    <scope>NUCLEOTIDE SEQUENCE [LARGE SCALE GENOMIC DNA]</scope>
    <source>
        <strain evidence="2 3">Pla52n</strain>
    </source>
</reference>
<dbReference type="EMBL" id="SJPN01000001">
    <property type="protein sequence ID" value="TWU08367.1"/>
    <property type="molecule type" value="Genomic_DNA"/>
</dbReference>
<organism evidence="2 3">
    <name type="scientific">Stieleria varia</name>
    <dbReference type="NCBI Taxonomy" id="2528005"/>
    <lineage>
        <taxon>Bacteria</taxon>
        <taxon>Pseudomonadati</taxon>
        <taxon>Planctomycetota</taxon>
        <taxon>Planctomycetia</taxon>
        <taxon>Pirellulales</taxon>
        <taxon>Pirellulaceae</taxon>
        <taxon>Stieleria</taxon>
    </lineage>
</organism>
<evidence type="ECO:0000259" key="1">
    <source>
        <dbReference type="Pfam" id="PF07929"/>
    </source>
</evidence>
<accession>A0A5C6B9G7</accession>
<dbReference type="SUPFAM" id="SSF159941">
    <property type="entry name" value="MM3350-like"/>
    <property type="match status" value="1"/>
</dbReference>
<dbReference type="PANTHER" id="PTHR41878">
    <property type="entry name" value="LEXA REPRESSOR-RELATED"/>
    <property type="match status" value="1"/>
</dbReference>
<name>A0A5C6B9G7_9BACT</name>
<dbReference type="InterPro" id="IPR012912">
    <property type="entry name" value="Plasmid_pRiA4b_Orf3-like"/>
</dbReference>
<feature type="domain" description="Plasmid pRiA4b Orf3-like" evidence="1">
    <location>
        <begin position="95"/>
        <end position="257"/>
    </location>
</feature>
<dbReference type="InterPro" id="IPR024047">
    <property type="entry name" value="MM3350-like_sf"/>
</dbReference>
<sequence length="265" mass="30430">MPLKSINISFTLSQRKVVADLLPKLADRLKLDEKNPRTISFTPKELESIRDKAEAARPHAENGMIRSSLRHVVDAVTKTLEEAEGIGSIPASERLYQFKITLLESQPPIWRRIQVKDSTLDKFHERIQTAMGWTNSHLHQFKIDGERWGDPELLDDGFEDFECVDSTVTKISKIVPKNGKRFQFLYEYDFGDGWEHEVLFEGCLRSEKGGRYPLCVEGERNCPPEDVGGVWGYAEFLEAFANPKHEQHDDFVEWAPKPYLLIGIQ</sequence>
<dbReference type="Proteomes" id="UP000320176">
    <property type="component" value="Unassembled WGS sequence"/>
</dbReference>
<dbReference type="Gene3D" id="3.10.290.30">
    <property type="entry name" value="MM3350-like"/>
    <property type="match status" value="1"/>
</dbReference>
<dbReference type="PANTHER" id="PTHR41878:SF1">
    <property type="entry name" value="TNPR PROTEIN"/>
    <property type="match status" value="1"/>
</dbReference>
<dbReference type="AlphaFoldDB" id="A0A5C6B9G7"/>
<keyword evidence="3" id="KW-1185">Reference proteome</keyword>
<comment type="caution">
    <text evidence="2">The sequence shown here is derived from an EMBL/GenBank/DDBJ whole genome shotgun (WGS) entry which is preliminary data.</text>
</comment>
<evidence type="ECO:0000313" key="3">
    <source>
        <dbReference type="Proteomes" id="UP000320176"/>
    </source>
</evidence>
<evidence type="ECO:0000313" key="2">
    <source>
        <dbReference type="EMBL" id="TWU08367.1"/>
    </source>
</evidence>